<evidence type="ECO:0000256" key="3">
    <source>
        <dbReference type="ARBA" id="ARBA00022475"/>
    </source>
</evidence>
<dbReference type="KEGG" id="bpro:PMF13cell1_02814"/>
<evidence type="ECO:0000313" key="9">
    <source>
        <dbReference type="EMBL" id="QBE97258.1"/>
    </source>
</evidence>
<evidence type="ECO:0000256" key="1">
    <source>
        <dbReference type="ARBA" id="ARBA00004651"/>
    </source>
</evidence>
<sequence length="289" mass="32511">MKQKNKVWIVIFLVPTLVMFGLVYLGPMVLALVSSFTKWDGMQSMRFIGLDNYVNIFGDSLFHASLWHTLIWALLAIAVHVPFGVLVALVLKRKRKGWRFTRSVFMLPNIISRSALALMFVFIYKPDVGILNMFLKSIGLEHFTKNWLVDSNTAFLSVTNIWLWYAAVITLIVLAELSSISSEIEDAARIDGATARQVDWYIYLPLLRRAIGTGAIVAVTSVFKEFESIYMTTNGGPGDSSMTISVMMVNKIIQSNQYGYANALGILLLILGIIVMLFCNKLFRMDSVD</sequence>
<evidence type="ECO:0000256" key="6">
    <source>
        <dbReference type="ARBA" id="ARBA00023136"/>
    </source>
</evidence>
<evidence type="ECO:0000313" key="10">
    <source>
        <dbReference type="Proteomes" id="UP000289794"/>
    </source>
</evidence>
<dbReference type="InterPro" id="IPR035906">
    <property type="entry name" value="MetI-like_sf"/>
</dbReference>
<protein>
    <submittedName>
        <fullName evidence="9">L-arabinose transport system permease protein AraP</fullName>
    </submittedName>
</protein>
<dbReference type="RefSeq" id="WP_130181098.1">
    <property type="nucleotide sequence ID" value="NZ_CP035945.1"/>
</dbReference>
<evidence type="ECO:0000256" key="7">
    <source>
        <dbReference type="RuleBase" id="RU363032"/>
    </source>
</evidence>
<dbReference type="GO" id="GO:0055085">
    <property type="term" value="P:transmembrane transport"/>
    <property type="evidence" value="ECO:0007669"/>
    <property type="project" value="InterPro"/>
</dbReference>
<dbReference type="PANTHER" id="PTHR43227:SF11">
    <property type="entry name" value="BLL4140 PROTEIN"/>
    <property type="match status" value="1"/>
</dbReference>
<gene>
    <name evidence="9" type="primary">araP_14</name>
    <name evidence="9" type="ORF">PMF13cell1_02814</name>
</gene>
<feature type="transmembrane region" description="Helical" evidence="7">
    <location>
        <begin position="161"/>
        <end position="180"/>
    </location>
</feature>
<feature type="transmembrane region" description="Helical" evidence="7">
    <location>
        <begin position="258"/>
        <end position="279"/>
    </location>
</feature>
<comment type="subcellular location">
    <subcellularLocation>
        <location evidence="1 7">Cell membrane</location>
        <topology evidence="1 7">Multi-pass membrane protein</topology>
    </subcellularLocation>
</comment>
<keyword evidence="2 7" id="KW-0813">Transport</keyword>
<evidence type="ECO:0000256" key="5">
    <source>
        <dbReference type="ARBA" id="ARBA00022989"/>
    </source>
</evidence>
<dbReference type="InterPro" id="IPR000515">
    <property type="entry name" value="MetI-like"/>
</dbReference>
<organism evidence="9 10">
    <name type="scientific">Blautia producta</name>
    <dbReference type="NCBI Taxonomy" id="33035"/>
    <lineage>
        <taxon>Bacteria</taxon>
        <taxon>Bacillati</taxon>
        <taxon>Bacillota</taxon>
        <taxon>Clostridia</taxon>
        <taxon>Lachnospirales</taxon>
        <taxon>Lachnospiraceae</taxon>
        <taxon>Blautia</taxon>
    </lineage>
</organism>
<dbReference type="PANTHER" id="PTHR43227">
    <property type="entry name" value="BLL4140 PROTEIN"/>
    <property type="match status" value="1"/>
</dbReference>
<name>A0A4V0Z7L9_9FIRM</name>
<keyword evidence="5 7" id="KW-1133">Transmembrane helix</keyword>
<comment type="similarity">
    <text evidence="7">Belongs to the binding-protein-dependent transport system permease family.</text>
</comment>
<dbReference type="Pfam" id="PF00528">
    <property type="entry name" value="BPD_transp_1"/>
    <property type="match status" value="1"/>
</dbReference>
<keyword evidence="6 7" id="KW-0472">Membrane</keyword>
<keyword evidence="4 7" id="KW-0812">Transmembrane</keyword>
<reference evidence="9 10" key="1">
    <citation type="submission" date="2019-01" db="EMBL/GenBank/DDBJ databases">
        <title>PMF-metabolizing Aryl O-demethylase.</title>
        <authorList>
            <person name="Kim M."/>
        </authorList>
    </citation>
    <scope>NUCLEOTIDE SEQUENCE [LARGE SCALE GENOMIC DNA]</scope>
    <source>
        <strain evidence="9 10">PMF1</strain>
    </source>
</reference>
<proteinExistence type="inferred from homology"/>
<feature type="transmembrane region" description="Helical" evidence="7">
    <location>
        <begin position="7"/>
        <end position="33"/>
    </location>
</feature>
<dbReference type="CDD" id="cd06261">
    <property type="entry name" value="TM_PBP2"/>
    <property type="match status" value="1"/>
</dbReference>
<evidence type="ECO:0000256" key="2">
    <source>
        <dbReference type="ARBA" id="ARBA00022448"/>
    </source>
</evidence>
<dbReference type="PROSITE" id="PS50928">
    <property type="entry name" value="ABC_TM1"/>
    <property type="match status" value="1"/>
</dbReference>
<dbReference type="Gene3D" id="1.10.3720.10">
    <property type="entry name" value="MetI-like"/>
    <property type="match status" value="1"/>
</dbReference>
<dbReference type="InterPro" id="IPR050809">
    <property type="entry name" value="UgpAE/MalFG_permease"/>
</dbReference>
<feature type="domain" description="ABC transmembrane type-1" evidence="8">
    <location>
        <begin position="66"/>
        <end position="279"/>
    </location>
</feature>
<keyword evidence="3" id="KW-1003">Cell membrane</keyword>
<evidence type="ECO:0000259" key="8">
    <source>
        <dbReference type="PROSITE" id="PS50928"/>
    </source>
</evidence>
<dbReference type="GO" id="GO:0005886">
    <property type="term" value="C:plasma membrane"/>
    <property type="evidence" value="ECO:0007669"/>
    <property type="project" value="UniProtKB-SubCell"/>
</dbReference>
<feature type="transmembrane region" description="Helical" evidence="7">
    <location>
        <begin position="70"/>
        <end position="91"/>
    </location>
</feature>
<accession>A0A4V0Z7L9</accession>
<feature type="transmembrane region" description="Helical" evidence="7">
    <location>
        <begin position="103"/>
        <end position="124"/>
    </location>
</feature>
<dbReference type="Proteomes" id="UP000289794">
    <property type="component" value="Chromosome"/>
</dbReference>
<dbReference type="EMBL" id="CP035945">
    <property type="protein sequence ID" value="QBE97258.1"/>
    <property type="molecule type" value="Genomic_DNA"/>
</dbReference>
<dbReference type="SUPFAM" id="SSF161098">
    <property type="entry name" value="MetI-like"/>
    <property type="match status" value="1"/>
</dbReference>
<evidence type="ECO:0000256" key="4">
    <source>
        <dbReference type="ARBA" id="ARBA00022692"/>
    </source>
</evidence>
<dbReference type="AlphaFoldDB" id="A0A4V0Z7L9"/>